<dbReference type="PROSITE" id="PS51169">
    <property type="entry name" value="CHORISMATE_MUT_3"/>
    <property type="match status" value="1"/>
</dbReference>
<dbReference type="Gramene" id="KQJ98427">
    <property type="protein sequence ID" value="KQJ98427"/>
    <property type="gene ID" value="BRADI_3g36880v3"/>
</dbReference>
<evidence type="ECO:0000256" key="1">
    <source>
        <dbReference type="ARBA" id="ARBA00000824"/>
    </source>
</evidence>
<dbReference type="InterPro" id="IPR008238">
    <property type="entry name" value="Chorismate_mutase_AroQ_euk"/>
</dbReference>
<evidence type="ECO:0000313" key="6">
    <source>
        <dbReference type="EnsemblPlants" id="KQJ98427"/>
    </source>
</evidence>
<evidence type="ECO:0000313" key="5">
    <source>
        <dbReference type="EMBL" id="KQJ98427.1"/>
    </source>
</evidence>
<reference evidence="6" key="3">
    <citation type="submission" date="2018-08" db="UniProtKB">
        <authorList>
            <consortium name="EnsemblPlants"/>
        </authorList>
    </citation>
    <scope>IDENTIFICATION</scope>
    <source>
        <strain evidence="6">cv. Bd21</strain>
    </source>
</reference>
<dbReference type="Gene3D" id="1.10.590.10">
    <property type="entry name" value="Chorismate mutase, AroQ class superfamily, eukaryotic"/>
    <property type="match status" value="1"/>
</dbReference>
<dbReference type="OrthoDB" id="191918at2759"/>
<dbReference type="eggNOG" id="KOG0795">
    <property type="taxonomic scope" value="Eukaryota"/>
</dbReference>
<evidence type="ECO:0000313" key="7">
    <source>
        <dbReference type="Proteomes" id="UP000008810"/>
    </source>
</evidence>
<evidence type="ECO:0000256" key="2">
    <source>
        <dbReference type="ARBA" id="ARBA00012404"/>
    </source>
</evidence>
<dbReference type="GO" id="GO:0046417">
    <property type="term" value="P:chorismate metabolic process"/>
    <property type="evidence" value="ECO:0007669"/>
    <property type="project" value="InterPro"/>
</dbReference>
<dbReference type="HOGENOM" id="CLU_057757_0_0_1"/>
<keyword evidence="4" id="KW-0732">Signal</keyword>
<keyword evidence="7" id="KW-1185">Reference proteome</keyword>
<dbReference type="AlphaFoldDB" id="I1I7E3"/>
<dbReference type="GeneID" id="100832477"/>
<reference evidence="5" key="2">
    <citation type="submission" date="2017-06" db="EMBL/GenBank/DDBJ databases">
        <title>WGS assembly of Brachypodium distachyon.</title>
        <authorList>
            <consortium name="The International Brachypodium Initiative"/>
            <person name="Lucas S."/>
            <person name="Harmon-Smith M."/>
            <person name="Lail K."/>
            <person name="Tice H."/>
            <person name="Grimwood J."/>
            <person name="Bruce D."/>
            <person name="Barry K."/>
            <person name="Shu S."/>
            <person name="Lindquist E."/>
            <person name="Wang M."/>
            <person name="Pitluck S."/>
            <person name="Vogel J.P."/>
            <person name="Garvin D.F."/>
            <person name="Mockler T.C."/>
            <person name="Schmutz J."/>
            <person name="Rokhsar D."/>
            <person name="Bevan M.W."/>
        </authorList>
    </citation>
    <scope>NUCLEOTIDE SEQUENCE</scope>
    <source>
        <strain evidence="5">Bd21</strain>
    </source>
</reference>
<dbReference type="NCBIfam" id="TIGR01802">
    <property type="entry name" value="CM_pl-yst"/>
    <property type="match status" value="1"/>
</dbReference>
<dbReference type="STRING" id="15368.I1I7E3"/>
<dbReference type="UniPathway" id="UPA00120">
    <property type="reaction ID" value="UER00203"/>
</dbReference>
<sequence>MAAPSVYTYLLLFCSTTMLLLLCSPFACAAGLSLDSVRDFLTREEDTIVFSLIERAKHPLNTPAYYYDDPAACFGTADRHRNVSFAEIFVRESEAVQAKAGRYESQQEIPFFPSGAPFTLAPPYNFTTDLHPAAASINVNDAIWNIYFNQLLRLLAKEGDDGDYAATAASDLACLQALSRRINYGRYVAEVKFRGEQQTYTALIRSKDKDALTKLLTFEAQEDVVKRRAEKKAKVFGQDVTLDGPTTETSGKNSSQSSFKVAPSVVYKLYGQWVIPLTKQVEIEYLLHRLD</sequence>
<gene>
    <name evidence="6" type="primary">LOC100832477</name>
    <name evidence="5" type="ORF">BRADI_3g36880v3</name>
</gene>
<reference evidence="5 6" key="1">
    <citation type="journal article" date="2010" name="Nature">
        <title>Genome sequencing and analysis of the model grass Brachypodium distachyon.</title>
        <authorList>
            <consortium name="International Brachypodium Initiative"/>
        </authorList>
    </citation>
    <scope>NUCLEOTIDE SEQUENCE [LARGE SCALE GENOMIC DNA]</scope>
    <source>
        <strain evidence="5">Bd21</strain>
        <strain evidence="6">cv. Bd21</strain>
    </source>
</reference>
<dbReference type="EC" id="5.4.99.5" evidence="2"/>
<evidence type="ECO:0000256" key="4">
    <source>
        <dbReference type="SAM" id="SignalP"/>
    </source>
</evidence>
<dbReference type="GO" id="GO:0005737">
    <property type="term" value="C:cytoplasm"/>
    <property type="evidence" value="ECO:0000318"/>
    <property type="project" value="GO_Central"/>
</dbReference>
<organism evidence="5">
    <name type="scientific">Brachypodium distachyon</name>
    <name type="common">Purple false brome</name>
    <name type="synonym">Trachynia distachya</name>
    <dbReference type="NCBI Taxonomy" id="15368"/>
    <lineage>
        <taxon>Eukaryota</taxon>
        <taxon>Viridiplantae</taxon>
        <taxon>Streptophyta</taxon>
        <taxon>Embryophyta</taxon>
        <taxon>Tracheophyta</taxon>
        <taxon>Spermatophyta</taxon>
        <taxon>Magnoliopsida</taxon>
        <taxon>Liliopsida</taxon>
        <taxon>Poales</taxon>
        <taxon>Poaceae</taxon>
        <taxon>BOP clade</taxon>
        <taxon>Pooideae</taxon>
        <taxon>Stipodae</taxon>
        <taxon>Brachypodieae</taxon>
        <taxon>Brachypodium</taxon>
    </lineage>
</organism>
<dbReference type="KEGG" id="bdi:100832477"/>
<dbReference type="EnsemblPlants" id="KQJ98427">
    <property type="protein sequence ID" value="KQJ98427"/>
    <property type="gene ID" value="BRADI_3g36880v3"/>
</dbReference>
<comment type="catalytic activity">
    <reaction evidence="1">
        <text>chorismate = prephenate</text>
        <dbReference type="Rhea" id="RHEA:13897"/>
        <dbReference type="ChEBI" id="CHEBI:29748"/>
        <dbReference type="ChEBI" id="CHEBI:29934"/>
        <dbReference type="EC" id="5.4.99.5"/>
    </reaction>
</comment>
<accession>I1I7E3</accession>
<protein>
    <recommendedName>
        <fullName evidence="2">chorismate mutase</fullName>
        <ecNumber evidence="2">5.4.99.5</ecNumber>
    </recommendedName>
</protein>
<feature type="chain" id="PRO_5014095086" description="chorismate mutase" evidence="4">
    <location>
        <begin position="30"/>
        <end position="291"/>
    </location>
</feature>
<dbReference type="PANTHER" id="PTHR21145:SF10">
    <property type="entry name" value="CHORISMATE MUTASE"/>
    <property type="match status" value="1"/>
</dbReference>
<dbReference type="FunFam" id="1.10.590.10:FF:000003">
    <property type="entry name" value="Chorismate mutase"/>
    <property type="match status" value="1"/>
</dbReference>
<dbReference type="InterPro" id="IPR037039">
    <property type="entry name" value="CM_AroQ_sf_eucaryotic"/>
</dbReference>
<dbReference type="SUPFAM" id="SSF48600">
    <property type="entry name" value="Chorismate mutase II"/>
    <property type="match status" value="1"/>
</dbReference>
<feature type="signal peptide" evidence="4">
    <location>
        <begin position="1"/>
        <end position="29"/>
    </location>
</feature>
<dbReference type="Proteomes" id="UP000008810">
    <property type="component" value="Chromosome 3"/>
</dbReference>
<name>I1I7E3_BRADI</name>
<dbReference type="GO" id="GO:0004106">
    <property type="term" value="F:chorismate mutase activity"/>
    <property type="evidence" value="ECO:0000318"/>
    <property type="project" value="GO_Central"/>
</dbReference>
<proteinExistence type="predicted"/>
<dbReference type="PANTHER" id="PTHR21145">
    <property type="entry name" value="CHORISMATE MUTASE"/>
    <property type="match status" value="1"/>
</dbReference>
<evidence type="ECO:0000256" key="3">
    <source>
        <dbReference type="ARBA" id="ARBA00023235"/>
    </source>
</evidence>
<dbReference type="OMA" id="FLDWALM"/>
<dbReference type="GO" id="GO:0009073">
    <property type="term" value="P:aromatic amino acid family biosynthetic process"/>
    <property type="evidence" value="ECO:0000318"/>
    <property type="project" value="GO_Central"/>
</dbReference>
<keyword evidence="3" id="KW-0413">Isomerase</keyword>
<dbReference type="RefSeq" id="XP_003574535.2">
    <property type="nucleotide sequence ID" value="XM_003574487.4"/>
</dbReference>
<dbReference type="EMBL" id="CM000882">
    <property type="protein sequence ID" value="KQJ98427.1"/>
    <property type="molecule type" value="Genomic_DNA"/>
</dbReference>
<dbReference type="InterPro" id="IPR036263">
    <property type="entry name" value="Chorismate_II_sf"/>
</dbReference>